<dbReference type="InterPro" id="IPR011990">
    <property type="entry name" value="TPR-like_helical_dom_sf"/>
</dbReference>
<dbReference type="Proteomes" id="UP000008808">
    <property type="component" value="Chromosome"/>
</dbReference>
<dbReference type="InterPro" id="IPR010323">
    <property type="entry name" value="DUF924"/>
</dbReference>
<dbReference type="Gene3D" id="1.25.40.10">
    <property type="entry name" value="Tetratricopeptide repeat domain"/>
    <property type="match status" value="1"/>
</dbReference>
<accession>Q2N7B1</accession>
<proteinExistence type="predicted"/>
<dbReference type="AlphaFoldDB" id="Q2N7B1"/>
<organism evidence="1 2">
    <name type="scientific">Erythrobacter litoralis (strain HTCC2594)</name>
    <dbReference type="NCBI Taxonomy" id="314225"/>
    <lineage>
        <taxon>Bacteria</taxon>
        <taxon>Pseudomonadati</taxon>
        <taxon>Pseudomonadota</taxon>
        <taxon>Alphaproteobacteria</taxon>
        <taxon>Sphingomonadales</taxon>
        <taxon>Erythrobacteraceae</taxon>
        <taxon>Erythrobacter/Porphyrobacter group</taxon>
        <taxon>Erythrobacter</taxon>
    </lineage>
</organism>
<dbReference type="RefSeq" id="WP_011415253.1">
    <property type="nucleotide sequence ID" value="NC_007722.1"/>
</dbReference>
<dbReference type="SUPFAM" id="SSF48452">
    <property type="entry name" value="TPR-like"/>
    <property type="match status" value="1"/>
</dbReference>
<keyword evidence="2" id="KW-1185">Reference proteome</keyword>
<dbReference type="KEGG" id="eli:ELI_11690"/>
<dbReference type="HOGENOM" id="CLU_065010_2_0_5"/>
<evidence type="ECO:0000313" key="1">
    <source>
        <dbReference type="EMBL" id="ABC64430.1"/>
    </source>
</evidence>
<dbReference type="Pfam" id="PF06041">
    <property type="entry name" value="DUF924"/>
    <property type="match status" value="1"/>
</dbReference>
<dbReference type="Gene3D" id="1.20.58.320">
    <property type="entry name" value="TPR-like"/>
    <property type="match status" value="1"/>
</dbReference>
<dbReference type="EMBL" id="CP000157">
    <property type="protein sequence ID" value="ABC64430.1"/>
    <property type="molecule type" value="Genomic_DNA"/>
</dbReference>
<sequence>MTLAPRGWAAHLLHTWFHELGPADWFGGSDAVDALLERRFARYWHALRQRPAREFLTNSDLALASVLLFDQIPRNLFRDNPRAFASDPLARSITHGALDRGWHRLMSSDEVQFLAMPLMHSEDVLDQQICCRIFARRVSGALSFARNHRAMIERFGRFPHRNEVLGRETTAKEQRAIEAGFSW</sequence>
<name>Q2N7B1_ERYLH</name>
<dbReference type="STRING" id="314225.ELI_11690"/>
<dbReference type="eggNOG" id="COG3803">
    <property type="taxonomic scope" value="Bacteria"/>
</dbReference>
<gene>
    <name evidence="1" type="ordered locus">ELI_11690</name>
</gene>
<protein>
    <recommendedName>
        <fullName evidence="3">DUF924 domain-containing protein</fullName>
    </recommendedName>
</protein>
<evidence type="ECO:0000313" key="2">
    <source>
        <dbReference type="Proteomes" id="UP000008808"/>
    </source>
</evidence>
<evidence type="ECO:0008006" key="3">
    <source>
        <dbReference type="Google" id="ProtNLM"/>
    </source>
</evidence>
<reference evidence="2" key="1">
    <citation type="journal article" date="2009" name="J. Bacteriol.">
        <title>Complete genome sequence of Erythrobacter litoralis HTCC2594.</title>
        <authorList>
            <person name="Oh H.M."/>
            <person name="Giovannoni S.J."/>
            <person name="Ferriera S."/>
            <person name="Johnson J."/>
            <person name="Cho J.C."/>
        </authorList>
    </citation>
    <scope>NUCLEOTIDE SEQUENCE [LARGE SCALE GENOMIC DNA]</scope>
    <source>
        <strain evidence="2">HTCC2594</strain>
    </source>
</reference>